<dbReference type="OrthoDB" id="42919at2759"/>
<dbReference type="PANTHER" id="PTHR33178">
    <property type="match status" value="1"/>
</dbReference>
<dbReference type="Pfam" id="PF07876">
    <property type="entry name" value="Dabb"/>
    <property type="match status" value="1"/>
</dbReference>
<dbReference type="EMBL" id="QEAP01000138">
    <property type="protein sequence ID" value="TPX74205.1"/>
    <property type="molecule type" value="Genomic_DNA"/>
</dbReference>
<dbReference type="InterPro" id="IPR044662">
    <property type="entry name" value="HS1/DABB1-like"/>
</dbReference>
<dbReference type="PROSITE" id="PS51502">
    <property type="entry name" value="S_R_A_B_BARREL"/>
    <property type="match status" value="1"/>
</dbReference>
<feature type="domain" description="Stress-response A/B barrel" evidence="2">
    <location>
        <begin position="3"/>
        <end position="99"/>
    </location>
</feature>
<accession>A0A507FEN1</accession>
<keyword evidence="4" id="KW-1185">Reference proteome</keyword>
<evidence type="ECO:0000313" key="4">
    <source>
        <dbReference type="Proteomes" id="UP000320333"/>
    </source>
</evidence>
<gene>
    <name evidence="3" type="ORF">CcCBS67573_g04528</name>
</gene>
<proteinExistence type="predicted"/>
<dbReference type="Proteomes" id="UP000320333">
    <property type="component" value="Unassembled WGS sequence"/>
</dbReference>
<dbReference type="Gene3D" id="3.30.70.100">
    <property type="match status" value="1"/>
</dbReference>
<dbReference type="STRING" id="246404.A0A507FEN1"/>
<evidence type="ECO:0000256" key="1">
    <source>
        <dbReference type="ARBA" id="ARBA00011738"/>
    </source>
</evidence>
<dbReference type="AlphaFoldDB" id="A0A507FEN1"/>
<comment type="caution">
    <text evidence="3">The sequence shown here is derived from an EMBL/GenBank/DDBJ whole genome shotgun (WGS) entry which is preliminary data.</text>
</comment>
<name>A0A507FEN1_9FUNG</name>
<dbReference type="InterPro" id="IPR011008">
    <property type="entry name" value="Dimeric_a/b-barrel"/>
</dbReference>
<dbReference type="PANTHER" id="PTHR33178:SF10">
    <property type="entry name" value="STRESS-RESPONSE A_B BARREL DOMAIN-CONTAINING PROTEIN"/>
    <property type="match status" value="1"/>
</dbReference>
<dbReference type="SMART" id="SM00886">
    <property type="entry name" value="Dabb"/>
    <property type="match status" value="1"/>
</dbReference>
<dbReference type="SUPFAM" id="SSF54909">
    <property type="entry name" value="Dimeric alpha+beta barrel"/>
    <property type="match status" value="1"/>
</dbReference>
<evidence type="ECO:0000313" key="3">
    <source>
        <dbReference type="EMBL" id="TPX74205.1"/>
    </source>
</evidence>
<dbReference type="InterPro" id="IPR013097">
    <property type="entry name" value="Dabb"/>
</dbReference>
<comment type="subunit">
    <text evidence="1">Homodimer.</text>
</comment>
<reference evidence="3 4" key="1">
    <citation type="journal article" date="2019" name="Sci. Rep.">
        <title>Comparative genomics of chytrid fungi reveal insights into the obligate biotrophic and pathogenic lifestyle of Synchytrium endobioticum.</title>
        <authorList>
            <person name="van de Vossenberg B.T.L.H."/>
            <person name="Warris S."/>
            <person name="Nguyen H.D.T."/>
            <person name="van Gent-Pelzer M.P.E."/>
            <person name="Joly D.L."/>
            <person name="van de Geest H.C."/>
            <person name="Bonants P.J.M."/>
            <person name="Smith D.S."/>
            <person name="Levesque C.A."/>
            <person name="van der Lee T.A.J."/>
        </authorList>
    </citation>
    <scope>NUCLEOTIDE SEQUENCE [LARGE SCALE GENOMIC DNA]</scope>
    <source>
        <strain evidence="3 4">CBS 675.73</strain>
    </source>
</reference>
<protein>
    <recommendedName>
        <fullName evidence="2">Stress-response A/B barrel domain-containing protein</fullName>
    </recommendedName>
</protein>
<evidence type="ECO:0000259" key="2">
    <source>
        <dbReference type="PROSITE" id="PS51502"/>
    </source>
</evidence>
<sequence>MVLIHTVAFTQLETATEAQIDAASAALSALAQSIESVEKVYFGRTFTTQRAKGYTHQLVVHLRGKDDLDVYAKHPEHVSVIQNHMVRIFDTANALAMDFEC</sequence>
<organism evidence="3 4">
    <name type="scientific">Chytriomyces confervae</name>
    <dbReference type="NCBI Taxonomy" id="246404"/>
    <lineage>
        <taxon>Eukaryota</taxon>
        <taxon>Fungi</taxon>
        <taxon>Fungi incertae sedis</taxon>
        <taxon>Chytridiomycota</taxon>
        <taxon>Chytridiomycota incertae sedis</taxon>
        <taxon>Chytridiomycetes</taxon>
        <taxon>Chytridiales</taxon>
        <taxon>Chytriomycetaceae</taxon>
        <taxon>Chytriomyces</taxon>
    </lineage>
</organism>